<sequence length="313" mass="32875">MDSPVSFPSSDAALPKWAVSRGAASSERDAGFAAGVALGALDDLVRSEPAWSGCWRARQALKCAVAASRLMGRGEDEKALRDAVLLTAAGDDPGPAGRIFLAYRRMAARRFMPSTSSIAELAGLLGMAVDDRLAAAVDHAEDALQSGSAPPFAAAELVRRILAEHADAEPLAWALGDGLIATMLNWPRPVPLLMAERYGTAFRVSGESGRTGPADPAFARAVCLALVQGTEGALRSAGEISRRADTLASVLPKLRTKGAGTVVQKLLDDDAVPASAPGCNLSRWAAKRLFERLEHFGAVRELSGRGSFRIFGL</sequence>
<proteinExistence type="predicted"/>
<dbReference type="Proteomes" id="UP000199064">
    <property type="component" value="Unassembled WGS sequence"/>
</dbReference>
<evidence type="ECO:0008006" key="3">
    <source>
        <dbReference type="Google" id="ProtNLM"/>
    </source>
</evidence>
<evidence type="ECO:0000313" key="2">
    <source>
        <dbReference type="Proteomes" id="UP000199064"/>
    </source>
</evidence>
<protein>
    <recommendedName>
        <fullName evidence="3">DUF1403 family protein</fullName>
    </recommendedName>
</protein>
<dbReference type="RefSeq" id="WP_090330125.1">
    <property type="nucleotide sequence ID" value="NZ_FNSL01000002.1"/>
</dbReference>
<reference evidence="2" key="1">
    <citation type="submission" date="2016-10" db="EMBL/GenBank/DDBJ databases">
        <authorList>
            <person name="Varghese N."/>
            <person name="Submissions S."/>
        </authorList>
    </citation>
    <scope>NUCLEOTIDE SEQUENCE [LARGE SCALE GENOMIC DNA]</scope>
    <source>
        <strain evidence="2">ES.061</strain>
    </source>
</reference>
<dbReference type="EMBL" id="FNSL01000002">
    <property type="protein sequence ID" value="SEC15717.1"/>
    <property type="molecule type" value="Genomic_DNA"/>
</dbReference>
<keyword evidence="2" id="KW-1185">Reference proteome</keyword>
<gene>
    <name evidence="1" type="ORF">SAMN05216452_3972</name>
</gene>
<evidence type="ECO:0000313" key="1">
    <source>
        <dbReference type="EMBL" id="SEC15717.1"/>
    </source>
</evidence>
<dbReference type="Pfam" id="PF07183">
    <property type="entry name" value="DUF1403"/>
    <property type="match status" value="1"/>
</dbReference>
<name>A0A1H4Q809_9HYPH</name>
<dbReference type="AlphaFoldDB" id="A0A1H4Q809"/>
<organism evidence="1 2">
    <name type="scientific">Nitratireductor aquibiodomus</name>
    <dbReference type="NCBI Taxonomy" id="204799"/>
    <lineage>
        <taxon>Bacteria</taxon>
        <taxon>Pseudomonadati</taxon>
        <taxon>Pseudomonadota</taxon>
        <taxon>Alphaproteobacteria</taxon>
        <taxon>Hyphomicrobiales</taxon>
        <taxon>Phyllobacteriaceae</taxon>
        <taxon>Nitratireductor</taxon>
    </lineage>
</organism>
<accession>A0A1H4Q809</accession>
<dbReference type="InterPro" id="IPR009843">
    <property type="entry name" value="DUF1403"/>
</dbReference>